<feature type="domain" description="Lipoyl-binding" evidence="4">
    <location>
        <begin position="67"/>
        <end position="143"/>
    </location>
</feature>
<evidence type="ECO:0000313" key="5">
    <source>
        <dbReference type="EMBL" id="AEV94438.1"/>
    </source>
</evidence>
<dbReference type="Gene3D" id="2.40.50.100">
    <property type="match status" value="1"/>
</dbReference>
<dbReference type="InterPro" id="IPR001249">
    <property type="entry name" value="AcCoA_biotinCC"/>
</dbReference>
<dbReference type="InterPro" id="IPR011053">
    <property type="entry name" value="Single_hybrid_motif"/>
</dbReference>
<accession>G8PEQ8</accession>
<organism evidence="5 6">
    <name type="scientific">Pediococcus claussenii (strain ATCC BAA-344 / DSM 14800 / JCM 18046 / KCTC 3811 / LMG 21948 / P06)</name>
    <dbReference type="NCBI Taxonomy" id="701521"/>
    <lineage>
        <taxon>Bacteria</taxon>
        <taxon>Bacillati</taxon>
        <taxon>Bacillota</taxon>
        <taxon>Bacilli</taxon>
        <taxon>Lactobacillales</taxon>
        <taxon>Lactobacillaceae</taxon>
        <taxon>Pediococcus</taxon>
    </lineage>
</organism>
<dbReference type="SUPFAM" id="SSF51230">
    <property type="entry name" value="Single hybrid motif"/>
    <property type="match status" value="1"/>
</dbReference>
<evidence type="ECO:0000313" key="6">
    <source>
        <dbReference type="Proteomes" id="UP000005444"/>
    </source>
</evidence>
<comment type="pathway">
    <text evidence="3">Lipid metabolism; fatty acid biosynthesis.</text>
</comment>
<dbReference type="InterPro" id="IPR050709">
    <property type="entry name" value="Biotin_Carboxyl_Carrier/Decarb"/>
</dbReference>
<keyword evidence="3" id="KW-0444">Lipid biosynthesis</keyword>
<evidence type="ECO:0000256" key="2">
    <source>
        <dbReference type="ARBA" id="ARBA00023267"/>
    </source>
</evidence>
<dbReference type="KEGG" id="pce:PECL_110"/>
<keyword evidence="2 3" id="KW-0092">Biotin</keyword>
<protein>
    <recommendedName>
        <fullName evidence="1 3">Biotin carboxyl carrier protein of acetyl-CoA carboxylase</fullName>
    </recommendedName>
</protein>
<sequence length="148" mass="16852">MNDEQLNELLTRLENSSIDEFELEQDDFKLKIKKNSQNVMSSDETSVRPQKLEISNKKEDTVVDEDLVEIKAPLVGVVYLSPAEDQDKYVEVGSKIKSSDTVCLIEAMKMFNEVHAEIDGEIVEVLVTNGTMVQYDQPLFKVRPNEVK</sequence>
<evidence type="ECO:0000259" key="4">
    <source>
        <dbReference type="PROSITE" id="PS50968"/>
    </source>
</evidence>
<dbReference type="GO" id="GO:0003989">
    <property type="term" value="F:acetyl-CoA carboxylase activity"/>
    <property type="evidence" value="ECO:0007669"/>
    <property type="project" value="InterPro"/>
</dbReference>
<keyword evidence="3" id="KW-0275">Fatty acid biosynthesis</keyword>
<evidence type="ECO:0000256" key="3">
    <source>
        <dbReference type="RuleBase" id="RU364072"/>
    </source>
</evidence>
<dbReference type="GO" id="GO:0006633">
    <property type="term" value="P:fatty acid biosynthetic process"/>
    <property type="evidence" value="ECO:0007669"/>
    <property type="project" value="UniProtKB-UniPathway"/>
</dbReference>
<evidence type="ECO:0000256" key="1">
    <source>
        <dbReference type="ARBA" id="ARBA00017562"/>
    </source>
</evidence>
<dbReference type="PRINTS" id="PR01071">
    <property type="entry name" value="ACOABIOTINCC"/>
</dbReference>
<keyword evidence="3" id="KW-0276">Fatty acid metabolism</keyword>
<reference evidence="5 6" key="1">
    <citation type="journal article" date="2012" name="J. Bacteriol.">
        <title>Complete Genome Sequence of the Beer Spoilage Organism Pediococcus claussenii ATCC BAA-344T.</title>
        <authorList>
            <person name="Pittet V."/>
            <person name="Abegunde T."/>
            <person name="Marfleet T."/>
            <person name="Haakensen M."/>
            <person name="Morrow K."/>
            <person name="Jayaprakash T."/>
            <person name="Schroeder K."/>
            <person name="Trost B."/>
            <person name="Byrns S."/>
            <person name="Bergsveinson J."/>
            <person name="Kusalik A."/>
            <person name="Ziola B."/>
        </authorList>
    </citation>
    <scope>NUCLEOTIDE SEQUENCE [LARGE SCALE GENOMIC DNA]</scope>
    <source>
        <strain evidence="5 6">ATCC BAA-344</strain>
    </source>
</reference>
<dbReference type="PATRIC" id="fig|701521.8.peg.101"/>
<dbReference type="CDD" id="cd06850">
    <property type="entry name" value="biotinyl_domain"/>
    <property type="match status" value="1"/>
</dbReference>
<proteinExistence type="predicted"/>
<dbReference type="UniPathway" id="UPA00094"/>
<dbReference type="eggNOG" id="COG0511">
    <property type="taxonomic scope" value="Bacteria"/>
</dbReference>
<dbReference type="InterPro" id="IPR000089">
    <property type="entry name" value="Biotin_lipoyl"/>
</dbReference>
<dbReference type="EMBL" id="CP003137">
    <property type="protein sequence ID" value="AEV94438.1"/>
    <property type="molecule type" value="Genomic_DNA"/>
</dbReference>
<dbReference type="GO" id="GO:0009317">
    <property type="term" value="C:acetyl-CoA carboxylase complex"/>
    <property type="evidence" value="ECO:0007669"/>
    <property type="project" value="InterPro"/>
</dbReference>
<dbReference type="AlphaFoldDB" id="G8PEQ8"/>
<name>G8PEQ8_PEDCP</name>
<comment type="function">
    <text evidence="3">This protein is a component of the acetyl coenzyme A carboxylase complex; first, biotin carboxylase catalyzes the carboxylation of the carrier protein and then the transcarboxylase transfers the carboxyl group to form malonyl-CoA.</text>
</comment>
<dbReference type="RefSeq" id="WP_014214636.1">
    <property type="nucleotide sequence ID" value="NC_016605.1"/>
</dbReference>
<dbReference type="Proteomes" id="UP000005444">
    <property type="component" value="Chromosome"/>
</dbReference>
<dbReference type="PROSITE" id="PS50968">
    <property type="entry name" value="BIOTINYL_LIPOYL"/>
    <property type="match status" value="1"/>
</dbReference>
<gene>
    <name evidence="5" type="primary">accB</name>
    <name evidence="5" type="ordered locus">PECL_110</name>
</gene>
<keyword evidence="3" id="KW-0443">Lipid metabolism</keyword>
<dbReference type="PANTHER" id="PTHR45266:SF3">
    <property type="entry name" value="OXALOACETATE DECARBOXYLASE ALPHA CHAIN"/>
    <property type="match status" value="1"/>
</dbReference>
<dbReference type="PANTHER" id="PTHR45266">
    <property type="entry name" value="OXALOACETATE DECARBOXYLASE ALPHA CHAIN"/>
    <property type="match status" value="1"/>
</dbReference>
<dbReference type="STRING" id="701521.PECL_110"/>
<dbReference type="HOGENOM" id="CLU_016733_3_0_9"/>
<keyword evidence="6" id="KW-1185">Reference proteome</keyword>
<dbReference type="Pfam" id="PF00364">
    <property type="entry name" value="Biotin_lipoyl"/>
    <property type="match status" value="1"/>
</dbReference>